<dbReference type="AlphaFoldDB" id="A0A1T5LAX5"/>
<keyword evidence="1" id="KW-1133">Transmembrane helix</keyword>
<dbReference type="OrthoDB" id="1049480at2"/>
<feature type="transmembrane region" description="Helical" evidence="1">
    <location>
        <begin position="271"/>
        <end position="301"/>
    </location>
</feature>
<evidence type="ECO:0000256" key="1">
    <source>
        <dbReference type="SAM" id="Phobius"/>
    </source>
</evidence>
<evidence type="ECO:0000313" key="2">
    <source>
        <dbReference type="EMBL" id="SKC73142.1"/>
    </source>
</evidence>
<protein>
    <recommendedName>
        <fullName evidence="4">Membrane domain of glycerophosphoryl diester phosphodiesterase</fullName>
    </recommendedName>
</protein>
<evidence type="ECO:0008006" key="4">
    <source>
        <dbReference type="Google" id="ProtNLM"/>
    </source>
</evidence>
<keyword evidence="3" id="KW-1185">Reference proteome</keyword>
<feature type="transmembrane region" description="Helical" evidence="1">
    <location>
        <begin position="175"/>
        <end position="201"/>
    </location>
</feature>
<dbReference type="RefSeq" id="WP_079687437.1">
    <property type="nucleotide sequence ID" value="NZ_FUZU01000002.1"/>
</dbReference>
<evidence type="ECO:0000313" key="3">
    <source>
        <dbReference type="Proteomes" id="UP000190961"/>
    </source>
</evidence>
<dbReference type="EMBL" id="FUZU01000002">
    <property type="protein sequence ID" value="SKC73142.1"/>
    <property type="molecule type" value="Genomic_DNA"/>
</dbReference>
<keyword evidence="1" id="KW-0812">Transmembrane</keyword>
<dbReference type="STRING" id="688867.SAMN05660236_2865"/>
<feature type="transmembrane region" description="Helical" evidence="1">
    <location>
        <begin position="225"/>
        <end position="251"/>
    </location>
</feature>
<feature type="transmembrane region" description="Helical" evidence="1">
    <location>
        <begin position="87"/>
        <end position="112"/>
    </location>
</feature>
<feature type="transmembrane region" description="Helical" evidence="1">
    <location>
        <begin position="144"/>
        <end position="169"/>
    </location>
</feature>
<name>A0A1T5LAX5_9BACT</name>
<accession>A0A1T5LAX5</accession>
<proteinExistence type="predicted"/>
<gene>
    <name evidence="2" type="ORF">SAMN05660236_2865</name>
</gene>
<reference evidence="2 3" key="1">
    <citation type="submission" date="2017-02" db="EMBL/GenBank/DDBJ databases">
        <authorList>
            <person name="Peterson S.W."/>
        </authorList>
    </citation>
    <scope>NUCLEOTIDE SEQUENCE [LARGE SCALE GENOMIC DNA]</scope>
    <source>
        <strain evidence="2 3">DSM 25262</strain>
    </source>
</reference>
<dbReference type="Proteomes" id="UP000190961">
    <property type="component" value="Unassembled WGS sequence"/>
</dbReference>
<keyword evidence="1" id="KW-0472">Membrane</keyword>
<feature type="transmembrane region" description="Helical" evidence="1">
    <location>
        <begin position="37"/>
        <end position="56"/>
    </location>
</feature>
<organism evidence="2 3">
    <name type="scientific">Ohtaekwangia koreensis</name>
    <dbReference type="NCBI Taxonomy" id="688867"/>
    <lineage>
        <taxon>Bacteria</taxon>
        <taxon>Pseudomonadati</taxon>
        <taxon>Bacteroidota</taxon>
        <taxon>Cytophagia</taxon>
        <taxon>Cytophagales</taxon>
        <taxon>Fulvivirgaceae</taxon>
        <taxon>Ohtaekwangia</taxon>
    </lineage>
</organism>
<sequence>MENTNTIEFQKARDFSQKMSATFDFIRQNFKPFAKSMLFIAGPPVILSSIFISDIFNRFMGMSMATTQGRTGGNVEDIQSYFTSSTFWLQLAGILIFAWIGGVITIATTYGYMRLYSNKRSTNIEVSEVWAQVRETFWMHFGTLTLYFVVMFVLFLIMFIPLGVIIGLSSAAGPFVAIFGVLAFYAVAGLFSINLSMIFIIRENERIGFFNGLARLSFLIKNKMWSTFGIGVITILIQSTVSFLFFIPWYISFILSMLHSVEGGAYEEPTGVMAIVNSVFLVLYFVSNTLLYALPLIALAFQYYNLVELKESTGLLNNIESFGQSTTQPQSDEHY</sequence>